<dbReference type="STRING" id="1859473.BG261_04340"/>
<dbReference type="EMBL" id="MKIR01000021">
    <property type="protein sequence ID" value="OFI49107.1"/>
    <property type="molecule type" value="Genomic_DNA"/>
</dbReference>
<proteinExistence type="predicted"/>
<evidence type="ECO:0000313" key="2">
    <source>
        <dbReference type="Proteomes" id="UP000178622"/>
    </source>
</evidence>
<comment type="caution">
    <text evidence="1">The sequence shown here is derived from an EMBL/GenBank/DDBJ whole genome shotgun (WGS) entry which is preliminary data.</text>
</comment>
<evidence type="ECO:0000313" key="1">
    <source>
        <dbReference type="EMBL" id="OFI49107.1"/>
    </source>
</evidence>
<accession>A0A1E8GLP3</accession>
<sequence>MDLKDLEKLGKNFLPVDLSKQIETLTDGLPQGVKDAINNVIKTLSPAQLAKLASTVLKNFSPDDLAGKKVSKGEVARFLSDAIKDASPEDADKIIDAIKESELSE</sequence>
<gene>
    <name evidence="1" type="ORF">BG261_04340</name>
</gene>
<dbReference type="OrthoDB" id="9834585at2"/>
<reference evidence="2" key="1">
    <citation type="submission" date="2016-09" db="EMBL/GenBank/DDBJ databases">
        <title>Draft genome sequence of a novel species of the family Streptococcaceae isolated from flowers.</title>
        <authorList>
            <person name="Chuah L.-O."/>
            <person name="Yap K.-P."/>
            <person name="Thong K.L."/>
            <person name="Liong M.T."/>
            <person name="Ahmad R."/>
            <person name="Rusul G."/>
        </authorList>
    </citation>
    <scope>NUCLEOTIDE SEQUENCE [LARGE SCALE GENOMIC DNA]</scope>
    <source>
        <strain evidence="2">DF1</strain>
    </source>
</reference>
<dbReference type="RefSeq" id="WP_070792426.1">
    <property type="nucleotide sequence ID" value="NZ_MKIR01000021.1"/>
</dbReference>
<protein>
    <submittedName>
        <fullName evidence="1">Uncharacterized protein</fullName>
    </submittedName>
</protein>
<keyword evidence="2" id="KW-1185">Reference proteome</keyword>
<name>A0A1E8GLP3_9LACT</name>
<dbReference type="AlphaFoldDB" id="A0A1E8GLP3"/>
<organism evidence="1 2">
    <name type="scientific">Floricoccus tropicus</name>
    <dbReference type="NCBI Taxonomy" id="1859473"/>
    <lineage>
        <taxon>Bacteria</taxon>
        <taxon>Bacillati</taxon>
        <taxon>Bacillota</taxon>
        <taxon>Bacilli</taxon>
        <taxon>Lactobacillales</taxon>
        <taxon>Streptococcaceae</taxon>
        <taxon>Floricoccus</taxon>
    </lineage>
</organism>
<dbReference type="Proteomes" id="UP000178622">
    <property type="component" value="Unassembled WGS sequence"/>
</dbReference>